<dbReference type="GO" id="GO:0005576">
    <property type="term" value="C:extracellular region"/>
    <property type="evidence" value="ECO:0007669"/>
    <property type="project" value="UniProtKB-SubCell"/>
</dbReference>
<comment type="subcellular location">
    <subcellularLocation>
        <location evidence="1">Secreted</location>
    </subcellularLocation>
</comment>
<dbReference type="OrthoDB" id="1907165at2"/>
<dbReference type="NCBIfam" id="TIGR03361">
    <property type="entry name" value="VI_Rhs_Vgr"/>
    <property type="match status" value="1"/>
</dbReference>
<evidence type="ECO:0000256" key="3">
    <source>
        <dbReference type="ARBA" id="ARBA00022525"/>
    </source>
</evidence>
<evidence type="ECO:0000259" key="6">
    <source>
        <dbReference type="Pfam" id="PF13296"/>
    </source>
</evidence>
<dbReference type="InterPro" id="IPR017847">
    <property type="entry name" value="T6SS_RhsGE_Vgr_subset"/>
</dbReference>
<dbReference type="PANTHER" id="PTHR32305:SF15">
    <property type="entry name" value="PROTEIN RHSA-RELATED"/>
    <property type="match status" value="1"/>
</dbReference>
<keyword evidence="8" id="KW-1185">Reference proteome</keyword>
<dbReference type="SUPFAM" id="SSF69279">
    <property type="entry name" value="Phage tail proteins"/>
    <property type="match status" value="2"/>
</dbReference>
<comment type="caution">
    <text evidence="7">The sequence shown here is derived from an EMBL/GenBank/DDBJ whole genome shotgun (WGS) entry which is preliminary data.</text>
</comment>
<evidence type="ECO:0000256" key="2">
    <source>
        <dbReference type="ARBA" id="ARBA00005558"/>
    </source>
</evidence>
<organism evidence="7 8">
    <name type="scientific">Variovorax gossypii</name>
    <dbReference type="NCBI Taxonomy" id="1679495"/>
    <lineage>
        <taxon>Bacteria</taxon>
        <taxon>Pseudomonadati</taxon>
        <taxon>Pseudomonadota</taxon>
        <taxon>Betaproteobacteria</taxon>
        <taxon>Burkholderiales</taxon>
        <taxon>Comamonadaceae</taxon>
        <taxon>Variovorax</taxon>
    </lineage>
</organism>
<dbReference type="NCBIfam" id="TIGR01646">
    <property type="entry name" value="vgr_GE"/>
    <property type="match status" value="1"/>
</dbReference>
<gene>
    <name evidence="7" type="ORF">EJP69_17015</name>
</gene>
<dbReference type="Gene3D" id="2.30.110.50">
    <property type="match status" value="1"/>
</dbReference>
<sequence>MTRSFIAHSSLGERLKFRSMTGQERISTLFESRVRLVSDMQGIPPKQLLGEDMTIEINLATELGGPGLRFLSGQVARFACVGKDDGDMCVYEATLRPWLWYATRRSDFRIFQFKTAPQILQEVLAPYGFAIDTRLGGNYRTWEYCVQYAETDFNFVSRLMEQEGIYYFFSHAKGSHQLVLCDGPDSHADLPAGPAKVPYHAGVLAAQILEQDFIDTWHHAEDIAPGNFAADDYDFRKPNAEIDTLRRQPAGHSHDSFEIYDWPGGYTEMGDGENYARLRLEQLAGRRELVSAEGNLRHMAPGYLFELARHPSAEDNRRYLIEAVTYDFQENALRVAGAADAAYRESTSSTSYRQAFEVLPDSAPYRTARVTPRPRTTGPQTAVVVGPAGEEIHTDEYGRIKVQFHWDRYGRRDENSSCWIRVSQTWAGNNYGAMHIPRIGQEVIVDFLNGDPDHPIVTGCVYNAAQMPPWELPRHKTQTGFQTNWSKGGGGKHMLRFEDSRGTEHIELSTDHGNTHLHMGYLMNQGSGVQRSYGFELRTNEWGSIRADKGLLLTTYTQDFAQKTSRDNPDGHEHMGATLAQSSALMQAAGQAVAATKSLVSAMAQGKNQLLSGLVQGVQSVGGISQAITALAAGGSPEAGVSDDPDPAMADAQQMLDLSRRIDKPVVSIVSPEGQTMISPRPIVMSSGQSVSMRSTSAMTMTTGAQLTQLAAKGMLTQVSEGGQVNVVSDGDIVSHASAGAINLVSKTDASVTSTTANANLTGQKSVLVQAAEQDVFVTAKTSISLICGKSSIVLLADGTVKINGVKGLVNFTDNLDQRGGKIFLNCEAPIGSQAEEAVVEEAVPVAPAAAATSAGASESAVPAAAPPGYVTTGLGKGVDAISARSPTLQNQIKFLQGQGWKIGYGAAGGGTYANTNSGVKRIVIDGNEKSDPYRTTASLSHEVGHAVYSYKFKPDVSSKSAFVNSMLSSEGEAALNQIQVQREVWRAAKVDILKGANPTNVAAFNDAYNVMLKGGTREAARAAAGSYYGTLNTSTTGEQYTLYYGNSYDKTHGGKH</sequence>
<evidence type="ECO:0000259" key="4">
    <source>
        <dbReference type="Pfam" id="PF04717"/>
    </source>
</evidence>
<dbReference type="InterPro" id="IPR037026">
    <property type="entry name" value="Vgr_OB-fold_dom_sf"/>
</dbReference>
<dbReference type="RefSeq" id="WP_126471636.1">
    <property type="nucleotide sequence ID" value="NZ_RXOE01000004.1"/>
</dbReference>
<feature type="domain" description="Putative type VI secretion system Rhs element associated Vgr" evidence="6">
    <location>
        <begin position="489"/>
        <end position="589"/>
    </location>
</feature>
<evidence type="ECO:0000259" key="5">
    <source>
        <dbReference type="Pfam" id="PF10106"/>
    </source>
</evidence>
<feature type="domain" description="DUF2345" evidence="5">
    <location>
        <begin position="662"/>
        <end position="795"/>
    </location>
</feature>
<dbReference type="Pfam" id="PF04717">
    <property type="entry name" value="Phage_base_V"/>
    <property type="match status" value="1"/>
</dbReference>
<dbReference type="FunFam" id="2.40.50.230:FF:000001">
    <property type="entry name" value="Type VI secretion protein VgrG"/>
    <property type="match status" value="1"/>
</dbReference>
<dbReference type="Gene3D" id="3.55.50.10">
    <property type="entry name" value="Baseplate protein-like domains"/>
    <property type="match status" value="1"/>
</dbReference>
<dbReference type="InterPro" id="IPR006531">
    <property type="entry name" value="Gp5/Vgr_OB"/>
</dbReference>
<keyword evidence="3" id="KW-0964">Secreted</keyword>
<evidence type="ECO:0000313" key="7">
    <source>
        <dbReference type="EMBL" id="RTQ33233.1"/>
    </source>
</evidence>
<dbReference type="Pfam" id="PF05954">
    <property type="entry name" value="Phage_GPD"/>
    <property type="match status" value="1"/>
</dbReference>
<name>A0A3S0GZQ1_9BURK</name>
<comment type="similarity">
    <text evidence="2">Belongs to the VgrG protein family.</text>
</comment>
<dbReference type="EMBL" id="RXOE01000004">
    <property type="protein sequence ID" value="RTQ33233.1"/>
    <property type="molecule type" value="Genomic_DNA"/>
</dbReference>
<evidence type="ECO:0000256" key="1">
    <source>
        <dbReference type="ARBA" id="ARBA00004613"/>
    </source>
</evidence>
<dbReference type="Gene3D" id="4.10.220.110">
    <property type="match status" value="1"/>
</dbReference>
<dbReference type="InterPro" id="IPR006533">
    <property type="entry name" value="T6SS_Vgr_RhsGE"/>
</dbReference>
<dbReference type="SUPFAM" id="SSF69255">
    <property type="entry name" value="gp5 N-terminal domain-like"/>
    <property type="match status" value="1"/>
</dbReference>
<feature type="domain" description="Gp5/Type VI secretion system Vgr protein OB-fold" evidence="4">
    <location>
        <begin position="394"/>
        <end position="462"/>
    </location>
</feature>
<evidence type="ECO:0000313" key="8">
    <source>
        <dbReference type="Proteomes" id="UP000267418"/>
    </source>
</evidence>
<protein>
    <submittedName>
        <fullName evidence="7">Type VI secretion system tip protein VgrG</fullName>
    </submittedName>
</protein>
<dbReference type="Gene3D" id="2.40.50.230">
    <property type="entry name" value="Gp5 N-terminal domain"/>
    <property type="match status" value="1"/>
</dbReference>
<dbReference type="Proteomes" id="UP000267418">
    <property type="component" value="Unassembled WGS sequence"/>
</dbReference>
<dbReference type="InterPro" id="IPR018769">
    <property type="entry name" value="VgrG2_DUF2345"/>
</dbReference>
<dbReference type="InterPro" id="IPR028244">
    <property type="entry name" value="T6SS_Rhs_Vgr_dom"/>
</dbReference>
<dbReference type="PANTHER" id="PTHR32305">
    <property type="match status" value="1"/>
</dbReference>
<dbReference type="SUPFAM" id="SSF69349">
    <property type="entry name" value="Phage fibre proteins"/>
    <property type="match status" value="1"/>
</dbReference>
<dbReference type="Pfam" id="PF13296">
    <property type="entry name" value="T6SS_Vgr"/>
    <property type="match status" value="1"/>
</dbReference>
<dbReference type="InterPro" id="IPR050708">
    <property type="entry name" value="T6SS_VgrG/RHS"/>
</dbReference>
<dbReference type="AlphaFoldDB" id="A0A3S0GZQ1"/>
<accession>A0A3S0GZQ1</accession>
<proteinExistence type="inferred from homology"/>
<dbReference type="Pfam" id="PF10106">
    <property type="entry name" value="DUF2345"/>
    <property type="match status" value="1"/>
</dbReference>
<reference evidence="7 8" key="1">
    <citation type="submission" date="2018-12" db="EMBL/GenBank/DDBJ databases">
        <title>The genome of Variovorax gossypii DSM 100435.</title>
        <authorList>
            <person name="Gao J."/>
            <person name="Sun J."/>
        </authorList>
    </citation>
    <scope>NUCLEOTIDE SEQUENCE [LARGE SCALE GENOMIC DNA]</scope>
    <source>
        <strain evidence="7 8">DSM 100435</strain>
    </source>
</reference>